<dbReference type="Gene3D" id="2.60.120.10">
    <property type="entry name" value="Jelly Rolls"/>
    <property type="match status" value="1"/>
</dbReference>
<dbReference type="PANTHER" id="PTHR24567">
    <property type="entry name" value="CRP FAMILY TRANSCRIPTIONAL REGULATORY PROTEIN"/>
    <property type="match status" value="1"/>
</dbReference>
<dbReference type="EMBL" id="CP143423">
    <property type="protein sequence ID" value="WVX51026.1"/>
    <property type="molecule type" value="Genomic_DNA"/>
</dbReference>
<keyword evidence="3" id="KW-0804">Transcription</keyword>
<proteinExistence type="predicted"/>
<feature type="domain" description="Cyclic nucleotide-binding" evidence="4">
    <location>
        <begin position="27"/>
        <end position="122"/>
    </location>
</feature>
<dbReference type="InterPro" id="IPR036390">
    <property type="entry name" value="WH_DNA-bd_sf"/>
</dbReference>
<dbReference type="CDD" id="cd00038">
    <property type="entry name" value="CAP_ED"/>
    <property type="match status" value="1"/>
</dbReference>
<dbReference type="InterPro" id="IPR000595">
    <property type="entry name" value="cNMP-bd_dom"/>
</dbReference>
<evidence type="ECO:0000256" key="3">
    <source>
        <dbReference type="ARBA" id="ARBA00023163"/>
    </source>
</evidence>
<evidence type="ECO:0000259" key="4">
    <source>
        <dbReference type="PROSITE" id="PS50042"/>
    </source>
</evidence>
<dbReference type="PANTHER" id="PTHR24567:SF74">
    <property type="entry name" value="HTH-TYPE TRANSCRIPTIONAL REGULATOR ARCR"/>
    <property type="match status" value="1"/>
</dbReference>
<dbReference type="InterPro" id="IPR018490">
    <property type="entry name" value="cNMP-bd_dom_sf"/>
</dbReference>
<dbReference type="InterPro" id="IPR012318">
    <property type="entry name" value="HTH_CRP"/>
</dbReference>
<dbReference type="PROSITE" id="PS50042">
    <property type="entry name" value="CNMP_BINDING_3"/>
    <property type="match status" value="1"/>
</dbReference>
<name>A0ABZ2C0G2_9RHOB</name>
<dbReference type="InterPro" id="IPR014710">
    <property type="entry name" value="RmlC-like_jellyroll"/>
</dbReference>
<dbReference type="Gene3D" id="1.10.10.10">
    <property type="entry name" value="Winged helix-like DNA-binding domain superfamily/Winged helix DNA-binding domain"/>
    <property type="match status" value="1"/>
</dbReference>
<dbReference type="InterPro" id="IPR050397">
    <property type="entry name" value="Env_Response_Regulators"/>
</dbReference>
<organism evidence="6 7">
    <name type="scientific">Roseobacter fucihabitans</name>
    <dbReference type="NCBI Taxonomy" id="1537242"/>
    <lineage>
        <taxon>Bacteria</taxon>
        <taxon>Pseudomonadati</taxon>
        <taxon>Pseudomonadota</taxon>
        <taxon>Alphaproteobacteria</taxon>
        <taxon>Rhodobacterales</taxon>
        <taxon>Roseobacteraceae</taxon>
        <taxon>Roseobacter</taxon>
    </lineage>
</organism>
<evidence type="ECO:0000313" key="6">
    <source>
        <dbReference type="EMBL" id="WVX51026.1"/>
    </source>
</evidence>
<dbReference type="SMART" id="SM00419">
    <property type="entry name" value="HTH_CRP"/>
    <property type="match status" value="1"/>
</dbReference>
<evidence type="ECO:0000256" key="1">
    <source>
        <dbReference type="ARBA" id="ARBA00023015"/>
    </source>
</evidence>
<accession>A0ABZ2C0G2</accession>
<gene>
    <name evidence="6" type="primary">crp_2</name>
    <name evidence="6" type="ORF">ROLI_041270</name>
</gene>
<dbReference type="Proteomes" id="UP001318682">
    <property type="component" value="Chromosome"/>
</dbReference>
<dbReference type="Pfam" id="PF13545">
    <property type="entry name" value="HTH_Crp_2"/>
    <property type="match status" value="1"/>
</dbReference>
<dbReference type="Pfam" id="PF00027">
    <property type="entry name" value="cNMP_binding"/>
    <property type="match status" value="1"/>
</dbReference>
<evidence type="ECO:0000256" key="2">
    <source>
        <dbReference type="ARBA" id="ARBA00023125"/>
    </source>
</evidence>
<dbReference type="SUPFAM" id="SSF46785">
    <property type="entry name" value="Winged helix' DNA-binding domain"/>
    <property type="match status" value="1"/>
</dbReference>
<dbReference type="RefSeq" id="WP_187431905.1">
    <property type="nucleotide sequence ID" value="NZ_CP143423.1"/>
</dbReference>
<dbReference type="InterPro" id="IPR036388">
    <property type="entry name" value="WH-like_DNA-bd_sf"/>
</dbReference>
<reference evidence="7" key="1">
    <citation type="submission" date="2024-01" db="EMBL/GenBank/DDBJ databases">
        <title>Roseobacter fucihabitans sp. nov., isolated from the brown alga Fucus spiralis.</title>
        <authorList>
            <person name="Hahnke S."/>
            <person name="Berger M."/>
            <person name="Schlingloff A."/>
            <person name="Athale I."/>
            <person name="Neumann-Schaal M."/>
            <person name="Adenaya A."/>
            <person name="Poehlein A."/>
            <person name="Daniel R."/>
            <person name="Pertersen J."/>
            <person name="Brinkhoff T."/>
        </authorList>
    </citation>
    <scope>NUCLEOTIDE SEQUENCE [LARGE SCALE GENOMIC DNA]</scope>
    <source>
        <strain evidence="7">B14</strain>
    </source>
</reference>
<keyword evidence="1" id="KW-0805">Transcription regulation</keyword>
<evidence type="ECO:0000259" key="5">
    <source>
        <dbReference type="PROSITE" id="PS51063"/>
    </source>
</evidence>
<evidence type="ECO:0000313" key="7">
    <source>
        <dbReference type="Proteomes" id="UP001318682"/>
    </source>
</evidence>
<sequence>MSPWKPATLATIEARAARINVPDATCLFSPGSRAENFFVVLSGTLRVEQTSSGGRSIVLYRVTAGQSCVMTTSGLLCETPYTSYGYAEGPVEALSLGQNAFRSLLATDPDFRAATFAIFSERLIELTHVIDELLLHRLDQKLAQMLLDRCRDKATLRTTHQAVAAELGTAREVISRTLKDFERRGWVALARAEIKVLAPADLERFAQSR</sequence>
<dbReference type="PROSITE" id="PS51063">
    <property type="entry name" value="HTH_CRP_2"/>
    <property type="match status" value="1"/>
</dbReference>
<dbReference type="SUPFAM" id="SSF51206">
    <property type="entry name" value="cAMP-binding domain-like"/>
    <property type="match status" value="1"/>
</dbReference>
<protein>
    <submittedName>
        <fullName evidence="6">CRP-like cAMP-activated global transcriptional regulator</fullName>
    </submittedName>
</protein>
<feature type="domain" description="HTH crp-type" evidence="5">
    <location>
        <begin position="136"/>
        <end position="200"/>
    </location>
</feature>
<keyword evidence="2" id="KW-0238">DNA-binding</keyword>
<keyword evidence="7" id="KW-1185">Reference proteome</keyword>